<gene>
    <name evidence="6" type="ORF">ES332_A10G268100v1</name>
</gene>
<dbReference type="Proteomes" id="UP000322667">
    <property type="component" value="Chromosome A10"/>
</dbReference>
<dbReference type="PANTHER" id="PTHR32009:SF39">
    <property type="entry name" value="TIR DOMAIN-CONTAINING PROTEIN"/>
    <property type="match status" value="1"/>
</dbReference>
<evidence type="ECO:0000256" key="1">
    <source>
        <dbReference type="ARBA" id="ARBA00011982"/>
    </source>
</evidence>
<dbReference type="SUPFAM" id="SSF52200">
    <property type="entry name" value="Toll/Interleukin receptor TIR domain"/>
    <property type="match status" value="2"/>
</dbReference>
<dbReference type="InterPro" id="IPR000157">
    <property type="entry name" value="TIR_dom"/>
</dbReference>
<dbReference type="Pfam" id="PF01582">
    <property type="entry name" value="TIR"/>
    <property type="match status" value="2"/>
</dbReference>
<keyword evidence="3" id="KW-0520">NAD</keyword>
<dbReference type="EC" id="3.2.2.6" evidence="1"/>
<protein>
    <recommendedName>
        <fullName evidence="1">ADP-ribosyl cyclase/cyclic ADP-ribose hydrolase</fullName>
        <ecNumber evidence="1">3.2.2.6</ecNumber>
    </recommendedName>
</protein>
<proteinExistence type="predicted"/>
<evidence type="ECO:0000313" key="6">
    <source>
        <dbReference type="EMBL" id="TYI08026.1"/>
    </source>
</evidence>
<keyword evidence="2" id="KW-0378">Hydrolase</keyword>
<evidence type="ECO:0000256" key="4">
    <source>
        <dbReference type="ARBA" id="ARBA00047304"/>
    </source>
</evidence>
<organism evidence="6 7">
    <name type="scientific">Gossypium tomentosum</name>
    <name type="common">Hawaiian cotton</name>
    <name type="synonym">Gossypium sandvicense</name>
    <dbReference type="NCBI Taxonomy" id="34277"/>
    <lineage>
        <taxon>Eukaryota</taxon>
        <taxon>Viridiplantae</taxon>
        <taxon>Streptophyta</taxon>
        <taxon>Embryophyta</taxon>
        <taxon>Tracheophyta</taxon>
        <taxon>Spermatophyta</taxon>
        <taxon>Magnoliopsida</taxon>
        <taxon>eudicotyledons</taxon>
        <taxon>Gunneridae</taxon>
        <taxon>Pentapetalae</taxon>
        <taxon>rosids</taxon>
        <taxon>malvids</taxon>
        <taxon>Malvales</taxon>
        <taxon>Malvaceae</taxon>
        <taxon>Malvoideae</taxon>
        <taxon>Gossypium</taxon>
    </lineage>
</organism>
<evidence type="ECO:0000313" key="7">
    <source>
        <dbReference type="Proteomes" id="UP000322667"/>
    </source>
</evidence>
<dbReference type="PROSITE" id="PS50104">
    <property type="entry name" value="TIR"/>
    <property type="match status" value="1"/>
</dbReference>
<dbReference type="Gene3D" id="3.40.50.10140">
    <property type="entry name" value="Toll/interleukin-1 receptor homology (TIR) domain"/>
    <property type="match status" value="2"/>
</dbReference>
<dbReference type="AlphaFoldDB" id="A0A5D2NWU5"/>
<dbReference type="PANTHER" id="PTHR32009">
    <property type="entry name" value="TMV RESISTANCE PROTEIN N-LIKE"/>
    <property type="match status" value="1"/>
</dbReference>
<sequence length="277" mass="31664">MFSSMKKNWKGGTSFHKHFLEQLQSQISQSSFCLQTMPLRNHAWLNSLTSWTAIAPKKQIVLPIFYHVNPSDVENLGGSFKTSFDQHEATRSVDELVKRWKTAFAEVGKLKGWHIDGSISDRPETQYIKDIVVYVMQNLMKHQVFLSLGEDTRLNFSNHLVNYLENVGINVFPHNETLGKGEKLPPIYSRAISASNLSILILSKDYASSISCLVELSSIMDRKRESTDKHIVLPIFYHVDPSDVRHIGGSFKTSFKKHELEQPADRVIQWRTAFAEV</sequence>
<evidence type="ECO:0000256" key="3">
    <source>
        <dbReference type="ARBA" id="ARBA00023027"/>
    </source>
</evidence>
<dbReference type="InterPro" id="IPR035897">
    <property type="entry name" value="Toll_tir_struct_dom_sf"/>
</dbReference>
<dbReference type="GO" id="GO:0007165">
    <property type="term" value="P:signal transduction"/>
    <property type="evidence" value="ECO:0007669"/>
    <property type="project" value="InterPro"/>
</dbReference>
<accession>A0A5D2NWU5</accession>
<dbReference type="SMART" id="SM00255">
    <property type="entry name" value="TIR"/>
    <property type="match status" value="1"/>
</dbReference>
<comment type="catalytic activity">
    <reaction evidence="4">
        <text>NAD(+) + H2O = ADP-D-ribose + nicotinamide + H(+)</text>
        <dbReference type="Rhea" id="RHEA:16301"/>
        <dbReference type="ChEBI" id="CHEBI:15377"/>
        <dbReference type="ChEBI" id="CHEBI:15378"/>
        <dbReference type="ChEBI" id="CHEBI:17154"/>
        <dbReference type="ChEBI" id="CHEBI:57540"/>
        <dbReference type="ChEBI" id="CHEBI:57967"/>
        <dbReference type="EC" id="3.2.2.6"/>
    </reaction>
    <physiologicalReaction direction="left-to-right" evidence="4">
        <dbReference type="Rhea" id="RHEA:16302"/>
    </physiologicalReaction>
</comment>
<keyword evidence="7" id="KW-1185">Reference proteome</keyword>
<evidence type="ECO:0000259" key="5">
    <source>
        <dbReference type="PROSITE" id="PS50104"/>
    </source>
</evidence>
<name>A0A5D2NWU5_GOSTO</name>
<reference evidence="6 7" key="1">
    <citation type="submission" date="2019-07" db="EMBL/GenBank/DDBJ databases">
        <title>WGS assembly of Gossypium tomentosum.</title>
        <authorList>
            <person name="Chen Z.J."/>
            <person name="Sreedasyam A."/>
            <person name="Ando A."/>
            <person name="Song Q."/>
            <person name="De L."/>
            <person name="Hulse-Kemp A."/>
            <person name="Ding M."/>
            <person name="Ye W."/>
            <person name="Kirkbride R."/>
            <person name="Jenkins J."/>
            <person name="Plott C."/>
            <person name="Lovell J."/>
            <person name="Lin Y.-M."/>
            <person name="Vaughn R."/>
            <person name="Liu B."/>
            <person name="Li W."/>
            <person name="Simpson S."/>
            <person name="Scheffler B."/>
            <person name="Saski C."/>
            <person name="Grover C."/>
            <person name="Hu G."/>
            <person name="Conover J."/>
            <person name="Carlson J."/>
            <person name="Shu S."/>
            <person name="Boston L."/>
            <person name="Williams M."/>
            <person name="Peterson D."/>
            <person name="Mcgee K."/>
            <person name="Jones D."/>
            <person name="Wendel J."/>
            <person name="Stelly D."/>
            <person name="Grimwood J."/>
            <person name="Schmutz J."/>
        </authorList>
    </citation>
    <scope>NUCLEOTIDE SEQUENCE [LARGE SCALE GENOMIC DNA]</scope>
    <source>
        <strain evidence="6">7179.01</strain>
    </source>
</reference>
<dbReference type="GO" id="GO:0061809">
    <property type="term" value="F:NAD+ nucleosidase activity, cyclic ADP-ribose generating"/>
    <property type="evidence" value="ECO:0007669"/>
    <property type="project" value="UniProtKB-EC"/>
</dbReference>
<feature type="domain" description="TIR" evidence="5">
    <location>
        <begin position="140"/>
        <end position="277"/>
    </location>
</feature>
<evidence type="ECO:0000256" key="2">
    <source>
        <dbReference type="ARBA" id="ARBA00022801"/>
    </source>
</evidence>
<dbReference type="EMBL" id="CM017619">
    <property type="protein sequence ID" value="TYI08026.1"/>
    <property type="molecule type" value="Genomic_DNA"/>
</dbReference>